<organism evidence="3 4">
    <name type="scientific">Runella aurantiaca</name>
    <dbReference type="NCBI Taxonomy" id="2282308"/>
    <lineage>
        <taxon>Bacteria</taxon>
        <taxon>Pseudomonadati</taxon>
        <taxon>Bacteroidota</taxon>
        <taxon>Cytophagia</taxon>
        <taxon>Cytophagales</taxon>
        <taxon>Spirosomataceae</taxon>
        <taxon>Runella</taxon>
    </lineage>
</organism>
<sequence>MKKSLLILPVLLVWSCSSSQDKEVQPARRDITEYVFATGTLQPHQRYHLVAQTDGYLSKVNFNENDTVSTNQVLAVIDNQSNVINTESANEQLKIADYNLTSNAPSLKQLEANIDFAEKKHLQDRKQQERYKTLLESNSIARVEYESSELATQNSLSNLNALKEQYKNLKQQAQQQMLIQQNNYRLSKTNVSYNLIKALAGGTVLKRYKQLGDFVRKGDVIATIGDPASIIAQLNVDESNIAKIKFGQKVLIRLNTHPNAKYEALVKEILPTFDEATQSFIGRAVFVKPLDFSVSGTQLEANIEIAQRRNVLVIPREYMGFGYKVQLKGTKESKIIIPGIVSNEYVEVLSGLTEKDILVPLKP</sequence>
<evidence type="ECO:0000313" key="4">
    <source>
        <dbReference type="Proteomes" id="UP000253141"/>
    </source>
</evidence>
<feature type="coiled-coil region" evidence="1">
    <location>
        <begin position="152"/>
        <end position="183"/>
    </location>
</feature>
<gene>
    <name evidence="3" type="ORF">DVG78_26955</name>
</gene>
<feature type="signal peptide" evidence="2">
    <location>
        <begin position="1"/>
        <end position="19"/>
    </location>
</feature>
<evidence type="ECO:0000313" key="3">
    <source>
        <dbReference type="EMBL" id="RDB02757.1"/>
    </source>
</evidence>
<dbReference type="PANTHER" id="PTHR30469">
    <property type="entry name" value="MULTIDRUG RESISTANCE PROTEIN MDTA"/>
    <property type="match status" value="1"/>
</dbReference>
<evidence type="ECO:0000256" key="2">
    <source>
        <dbReference type="SAM" id="SignalP"/>
    </source>
</evidence>
<dbReference type="AlphaFoldDB" id="A0A369I2P7"/>
<dbReference type="Gene3D" id="2.40.30.170">
    <property type="match status" value="1"/>
</dbReference>
<proteinExistence type="predicted"/>
<keyword evidence="1" id="KW-0175">Coiled coil</keyword>
<dbReference type="PANTHER" id="PTHR30469:SF15">
    <property type="entry name" value="HLYD FAMILY OF SECRETION PROTEINS"/>
    <property type="match status" value="1"/>
</dbReference>
<dbReference type="SUPFAM" id="SSF111369">
    <property type="entry name" value="HlyD-like secretion proteins"/>
    <property type="match status" value="1"/>
</dbReference>
<dbReference type="EMBL" id="QPIW01000036">
    <property type="protein sequence ID" value="RDB02757.1"/>
    <property type="molecule type" value="Genomic_DNA"/>
</dbReference>
<protein>
    <submittedName>
        <fullName evidence="3">HlyD family efflux transporter periplasmic adaptor subunit</fullName>
    </submittedName>
</protein>
<dbReference type="GO" id="GO:0015562">
    <property type="term" value="F:efflux transmembrane transporter activity"/>
    <property type="evidence" value="ECO:0007669"/>
    <property type="project" value="TreeGrafter"/>
</dbReference>
<comment type="caution">
    <text evidence="3">The sequence shown here is derived from an EMBL/GenBank/DDBJ whole genome shotgun (WGS) entry which is preliminary data.</text>
</comment>
<dbReference type="Gene3D" id="1.10.287.470">
    <property type="entry name" value="Helix hairpin bin"/>
    <property type="match status" value="1"/>
</dbReference>
<dbReference type="Proteomes" id="UP000253141">
    <property type="component" value="Unassembled WGS sequence"/>
</dbReference>
<keyword evidence="4" id="KW-1185">Reference proteome</keyword>
<dbReference type="GO" id="GO:1990281">
    <property type="term" value="C:efflux pump complex"/>
    <property type="evidence" value="ECO:0007669"/>
    <property type="project" value="TreeGrafter"/>
</dbReference>
<dbReference type="RefSeq" id="WP_114464100.1">
    <property type="nucleotide sequence ID" value="NZ_QPIW01000036.1"/>
</dbReference>
<feature type="chain" id="PRO_5016703679" evidence="2">
    <location>
        <begin position="20"/>
        <end position="363"/>
    </location>
</feature>
<name>A0A369I2P7_9BACT</name>
<dbReference type="Gene3D" id="2.40.50.100">
    <property type="match status" value="1"/>
</dbReference>
<keyword evidence="2" id="KW-0732">Signal</keyword>
<evidence type="ECO:0000256" key="1">
    <source>
        <dbReference type="SAM" id="Coils"/>
    </source>
</evidence>
<dbReference type="OrthoDB" id="869610at2"/>
<reference evidence="3 4" key="1">
    <citation type="submission" date="2018-07" db="EMBL/GenBank/DDBJ databases">
        <title>Genome analysis of Runella aurantiaca.</title>
        <authorList>
            <person name="Yang X."/>
        </authorList>
    </citation>
    <scope>NUCLEOTIDE SEQUENCE [LARGE SCALE GENOMIC DNA]</scope>
    <source>
        <strain evidence="3 4">YX9</strain>
    </source>
</reference>
<accession>A0A369I2P7</accession>